<dbReference type="InterPro" id="IPR013325">
    <property type="entry name" value="RNA_pol_sigma_r2"/>
</dbReference>
<keyword evidence="3" id="KW-0805">Transcription regulation</keyword>
<dbReference type="InterPro" id="IPR007630">
    <property type="entry name" value="RNA_pol_sigma70_r4"/>
</dbReference>
<dbReference type="CDD" id="cd06171">
    <property type="entry name" value="Sigma70_r4"/>
    <property type="match status" value="1"/>
</dbReference>
<dbReference type="Pfam" id="PF04542">
    <property type="entry name" value="Sigma70_r2"/>
    <property type="match status" value="1"/>
</dbReference>
<dbReference type="PANTHER" id="PTHR30385">
    <property type="entry name" value="SIGMA FACTOR F FLAGELLAR"/>
    <property type="match status" value="1"/>
</dbReference>
<evidence type="ECO:0000313" key="8">
    <source>
        <dbReference type="EMBL" id="EKC51072.1"/>
    </source>
</evidence>
<dbReference type="SUPFAM" id="SSF88659">
    <property type="entry name" value="Sigma3 and sigma4 domains of RNA polymerase sigma factors"/>
    <property type="match status" value="2"/>
</dbReference>
<dbReference type="PROSITE" id="PS00716">
    <property type="entry name" value="SIGMA70_2"/>
    <property type="match status" value="1"/>
</dbReference>
<dbReference type="Gene3D" id="1.20.140.160">
    <property type="match status" value="1"/>
</dbReference>
<dbReference type="GO" id="GO:0006352">
    <property type="term" value="P:DNA-templated transcription initiation"/>
    <property type="evidence" value="ECO:0007669"/>
    <property type="project" value="InterPro"/>
</dbReference>
<feature type="domain" description="HTH cro/C1-type" evidence="7">
    <location>
        <begin position="161"/>
        <end position="191"/>
    </location>
</feature>
<dbReference type="NCBIfam" id="TIGR02937">
    <property type="entry name" value="sigma70-ECF"/>
    <property type="match status" value="1"/>
</dbReference>
<keyword evidence="2" id="KW-0749">Sporulation</keyword>
<dbReference type="PROSITE" id="PS50943">
    <property type="entry name" value="HTH_CROC1"/>
    <property type="match status" value="1"/>
</dbReference>
<dbReference type="InterPro" id="IPR014284">
    <property type="entry name" value="RNA_pol_sigma-70_dom"/>
</dbReference>
<accession>K1RR49</accession>
<dbReference type="InterPro" id="IPR013324">
    <property type="entry name" value="RNA_pol_sigma_r3/r4-like"/>
</dbReference>
<evidence type="ECO:0000256" key="1">
    <source>
        <dbReference type="ARBA" id="ARBA00007788"/>
    </source>
</evidence>
<dbReference type="EMBL" id="AJWZ01009522">
    <property type="protein sequence ID" value="EKC51072.1"/>
    <property type="molecule type" value="Genomic_DNA"/>
</dbReference>
<dbReference type="GO" id="GO:0030435">
    <property type="term" value="P:sporulation resulting in formation of a cellular spore"/>
    <property type="evidence" value="ECO:0007669"/>
    <property type="project" value="UniProtKB-KW"/>
</dbReference>
<dbReference type="SUPFAM" id="SSF88946">
    <property type="entry name" value="Sigma2 domain of RNA polymerase sigma factors"/>
    <property type="match status" value="1"/>
</dbReference>
<gene>
    <name evidence="8" type="ORF">OBE_13791</name>
</gene>
<keyword evidence="6" id="KW-0804">Transcription</keyword>
<dbReference type="Pfam" id="PF04545">
    <property type="entry name" value="Sigma70_r4"/>
    <property type="match status" value="1"/>
</dbReference>
<evidence type="ECO:0000259" key="7">
    <source>
        <dbReference type="PROSITE" id="PS50943"/>
    </source>
</evidence>
<name>K1RR49_9ZZZZ</name>
<protein>
    <submittedName>
        <fullName evidence="8">Sporulation sigma factor SigF</fullName>
    </submittedName>
</protein>
<dbReference type="GO" id="GO:0016987">
    <property type="term" value="F:sigma factor activity"/>
    <property type="evidence" value="ECO:0007669"/>
    <property type="project" value="UniProtKB-KW"/>
</dbReference>
<keyword evidence="4" id="KW-0731">Sigma factor</keyword>
<comment type="caution">
    <text evidence="8">The sequence shown here is derived from an EMBL/GenBank/DDBJ whole genome shotgun (WGS) entry which is preliminary data.</text>
</comment>
<reference evidence="8" key="1">
    <citation type="journal article" date="2013" name="Environ. Microbiol.">
        <title>Microbiota from the distal guts of lean and obese adolescents exhibit partial functional redundancy besides clear differences in community structure.</title>
        <authorList>
            <person name="Ferrer M."/>
            <person name="Ruiz A."/>
            <person name="Lanza F."/>
            <person name="Haange S.B."/>
            <person name="Oberbach A."/>
            <person name="Till H."/>
            <person name="Bargiela R."/>
            <person name="Campoy C."/>
            <person name="Segura M.T."/>
            <person name="Richter M."/>
            <person name="von Bergen M."/>
            <person name="Seifert J."/>
            <person name="Suarez A."/>
        </authorList>
    </citation>
    <scope>NUCLEOTIDE SEQUENCE</scope>
</reference>
<evidence type="ECO:0000256" key="6">
    <source>
        <dbReference type="ARBA" id="ARBA00023163"/>
    </source>
</evidence>
<dbReference type="GO" id="GO:0003677">
    <property type="term" value="F:DNA binding"/>
    <property type="evidence" value="ECO:0007669"/>
    <property type="project" value="UniProtKB-KW"/>
</dbReference>
<dbReference type="InterPro" id="IPR000943">
    <property type="entry name" value="RNA_pol_sigma70"/>
</dbReference>
<dbReference type="InterPro" id="IPR007627">
    <property type="entry name" value="RNA_pol_sigma70_r2"/>
</dbReference>
<feature type="non-terminal residue" evidence="8">
    <location>
        <position position="1"/>
    </location>
</feature>
<dbReference type="PANTHER" id="PTHR30385:SF4">
    <property type="entry name" value="RNA POLYMERASE SIGMA-E FACTOR"/>
    <property type="match status" value="1"/>
</dbReference>
<organism evidence="8">
    <name type="scientific">human gut metagenome</name>
    <dbReference type="NCBI Taxonomy" id="408170"/>
    <lineage>
        <taxon>unclassified sequences</taxon>
        <taxon>metagenomes</taxon>
        <taxon>organismal metagenomes</taxon>
    </lineage>
</organism>
<evidence type="ECO:0000256" key="5">
    <source>
        <dbReference type="ARBA" id="ARBA00023125"/>
    </source>
</evidence>
<dbReference type="Gene3D" id="1.20.120.1810">
    <property type="match status" value="1"/>
</dbReference>
<dbReference type="PRINTS" id="PR00046">
    <property type="entry name" value="SIGMA70FCT"/>
</dbReference>
<proteinExistence type="inferred from homology"/>
<evidence type="ECO:0000256" key="2">
    <source>
        <dbReference type="ARBA" id="ARBA00022969"/>
    </source>
</evidence>
<dbReference type="InterPro" id="IPR001387">
    <property type="entry name" value="Cro/C1-type_HTH"/>
</dbReference>
<dbReference type="AlphaFoldDB" id="K1RR49"/>
<sequence>RGYEIEDLNQIGAMGLVKSIKKFDTNYNVQLSTYAVPFIIGEIKRYIRDDGRIKVSRSIKELAVKINQIQKEAMDKNGEELKVEQIAEILKVSKEEIALALDANSASVVTSINEPVYNDKSGKELCIEDTIASDKDEENKIADKLTIKKLVEELNSQEQEIVMLRYYKGKTQTEVAKKLGISQVQVSRIEKRILYSMKQKLVI</sequence>
<comment type="similarity">
    <text evidence="1">Belongs to the sigma-70 factor family.</text>
</comment>
<keyword evidence="5" id="KW-0238">DNA-binding</keyword>
<evidence type="ECO:0000256" key="4">
    <source>
        <dbReference type="ARBA" id="ARBA00023082"/>
    </source>
</evidence>
<evidence type="ECO:0000256" key="3">
    <source>
        <dbReference type="ARBA" id="ARBA00023015"/>
    </source>
</evidence>